<proteinExistence type="predicted"/>
<evidence type="ECO:0000313" key="1">
    <source>
        <dbReference type="EMBL" id="KKQ07850.1"/>
    </source>
</evidence>
<dbReference type="EMBL" id="LBSA01000036">
    <property type="protein sequence ID" value="KKQ07850.1"/>
    <property type="molecule type" value="Genomic_DNA"/>
</dbReference>
<organism evidence="1 2">
    <name type="scientific">Candidatus Daviesbacteria bacterium GW2011_GWB1_36_5</name>
    <dbReference type="NCBI Taxonomy" id="1618426"/>
    <lineage>
        <taxon>Bacteria</taxon>
        <taxon>Candidatus Daviesiibacteriota</taxon>
    </lineage>
</organism>
<protein>
    <submittedName>
        <fullName evidence="1">Uncharacterized protein</fullName>
    </submittedName>
</protein>
<accession>A0A0G0F2L7</accession>
<comment type="caution">
    <text evidence="1">The sequence shown here is derived from an EMBL/GenBank/DDBJ whole genome shotgun (WGS) entry which is preliminary data.</text>
</comment>
<gene>
    <name evidence="1" type="ORF">US19_C0036G0009</name>
</gene>
<evidence type="ECO:0000313" key="2">
    <source>
        <dbReference type="Proteomes" id="UP000034492"/>
    </source>
</evidence>
<dbReference type="AlphaFoldDB" id="A0A0G0F2L7"/>
<name>A0A0G0F2L7_9BACT</name>
<sequence length="98" mass="11535">MKENPFRLKELQTSDLPIFETDRRVAYRAEVPDNPIWESNSMRLIRLSAIFGIYPPATSTEEFLYHIAVMGAETVQLFRDTMRETLEKIDYEHQVRGN</sequence>
<reference evidence="1 2" key="1">
    <citation type="journal article" date="2015" name="Nature">
        <title>rRNA introns, odd ribosomes, and small enigmatic genomes across a large radiation of phyla.</title>
        <authorList>
            <person name="Brown C.T."/>
            <person name="Hug L.A."/>
            <person name="Thomas B.C."/>
            <person name="Sharon I."/>
            <person name="Castelle C.J."/>
            <person name="Singh A."/>
            <person name="Wilkins M.J."/>
            <person name="Williams K.H."/>
            <person name="Banfield J.F."/>
        </authorList>
    </citation>
    <scope>NUCLEOTIDE SEQUENCE [LARGE SCALE GENOMIC DNA]</scope>
</reference>
<dbReference type="Proteomes" id="UP000034492">
    <property type="component" value="Unassembled WGS sequence"/>
</dbReference>